<evidence type="ECO:0000259" key="5">
    <source>
        <dbReference type="PROSITE" id="PS50977"/>
    </source>
</evidence>
<dbReference type="PANTHER" id="PTHR30055:SF234">
    <property type="entry name" value="HTH-TYPE TRANSCRIPTIONAL REGULATOR BETI"/>
    <property type="match status" value="1"/>
</dbReference>
<dbReference type="Pfam" id="PF00440">
    <property type="entry name" value="TetR_N"/>
    <property type="match status" value="1"/>
</dbReference>
<dbReference type="InterPro" id="IPR049445">
    <property type="entry name" value="TetR_SbtR-like_C"/>
</dbReference>
<dbReference type="InterPro" id="IPR009057">
    <property type="entry name" value="Homeodomain-like_sf"/>
</dbReference>
<feature type="DNA-binding region" description="H-T-H motif" evidence="4">
    <location>
        <begin position="38"/>
        <end position="57"/>
    </location>
</feature>
<dbReference type="PANTHER" id="PTHR30055">
    <property type="entry name" value="HTH-TYPE TRANSCRIPTIONAL REGULATOR RUTR"/>
    <property type="match status" value="1"/>
</dbReference>
<reference evidence="7" key="1">
    <citation type="journal article" date="2019" name="Int. J. Syst. Evol. Microbiol.">
        <title>The Global Catalogue of Microorganisms (GCM) 10K type strain sequencing project: providing services to taxonomists for standard genome sequencing and annotation.</title>
        <authorList>
            <consortium name="The Broad Institute Genomics Platform"/>
            <consortium name="The Broad Institute Genome Sequencing Center for Infectious Disease"/>
            <person name="Wu L."/>
            <person name="Ma J."/>
        </authorList>
    </citation>
    <scope>NUCLEOTIDE SEQUENCE [LARGE SCALE GENOMIC DNA]</scope>
    <source>
        <strain evidence="7">JCM 18303</strain>
    </source>
</reference>
<evidence type="ECO:0000256" key="1">
    <source>
        <dbReference type="ARBA" id="ARBA00023015"/>
    </source>
</evidence>
<organism evidence="6 7">
    <name type="scientific">Pseudonocardia eucalypti</name>
    <dbReference type="NCBI Taxonomy" id="648755"/>
    <lineage>
        <taxon>Bacteria</taxon>
        <taxon>Bacillati</taxon>
        <taxon>Actinomycetota</taxon>
        <taxon>Actinomycetes</taxon>
        <taxon>Pseudonocardiales</taxon>
        <taxon>Pseudonocardiaceae</taxon>
        <taxon>Pseudonocardia</taxon>
    </lineage>
</organism>
<dbReference type="SUPFAM" id="SSF46689">
    <property type="entry name" value="Homeodomain-like"/>
    <property type="match status" value="1"/>
</dbReference>
<accession>A0ABP9R0G5</accession>
<dbReference type="SUPFAM" id="SSF48498">
    <property type="entry name" value="Tetracyclin repressor-like, C-terminal domain"/>
    <property type="match status" value="1"/>
</dbReference>
<dbReference type="Proteomes" id="UP001428817">
    <property type="component" value="Unassembled WGS sequence"/>
</dbReference>
<dbReference type="Pfam" id="PF21597">
    <property type="entry name" value="TetR_C_43"/>
    <property type="match status" value="1"/>
</dbReference>
<proteinExistence type="predicted"/>
<protein>
    <submittedName>
        <fullName evidence="6">Helix-turn-helix domain-containing protein</fullName>
    </submittedName>
</protein>
<dbReference type="EMBL" id="BAABJP010000043">
    <property type="protein sequence ID" value="GAA5170206.1"/>
    <property type="molecule type" value="Genomic_DNA"/>
</dbReference>
<evidence type="ECO:0000256" key="4">
    <source>
        <dbReference type="PROSITE-ProRule" id="PRU00335"/>
    </source>
</evidence>
<dbReference type="PRINTS" id="PR00455">
    <property type="entry name" value="HTHTETR"/>
</dbReference>
<name>A0ABP9R0G5_9PSEU</name>
<evidence type="ECO:0000313" key="6">
    <source>
        <dbReference type="EMBL" id="GAA5170206.1"/>
    </source>
</evidence>
<sequence length="221" mass="24865">MTLGVDAPSRLRKDAARNRQLLLVAARQVFSEQGLDAPLDEIARRAGVGNATLYRRFPTREDLYEAVFADLGEDIAEAGRRAVRTEDSWTALTVYIEDLCAMFERDRGLSDLIESRMTQSPALIAIGEDCDHVHRLVFQRAQADGHVRPDVSEEDFGLAMYAMHRTLPDSAAVAPGAWRRHLAILLEAFRARPDNAELPGRSLTREQMNEITERKHRARAD</sequence>
<dbReference type="InterPro" id="IPR036271">
    <property type="entry name" value="Tet_transcr_reg_TetR-rel_C_sf"/>
</dbReference>
<dbReference type="RefSeq" id="WP_185063575.1">
    <property type="nucleotide sequence ID" value="NZ_BAABJP010000043.1"/>
</dbReference>
<keyword evidence="1" id="KW-0805">Transcription regulation</keyword>
<dbReference type="InterPro" id="IPR001647">
    <property type="entry name" value="HTH_TetR"/>
</dbReference>
<keyword evidence="7" id="KW-1185">Reference proteome</keyword>
<evidence type="ECO:0000256" key="2">
    <source>
        <dbReference type="ARBA" id="ARBA00023125"/>
    </source>
</evidence>
<keyword evidence="2 4" id="KW-0238">DNA-binding</keyword>
<evidence type="ECO:0000256" key="3">
    <source>
        <dbReference type="ARBA" id="ARBA00023163"/>
    </source>
</evidence>
<dbReference type="InterPro" id="IPR050109">
    <property type="entry name" value="HTH-type_TetR-like_transc_reg"/>
</dbReference>
<dbReference type="Gene3D" id="1.10.357.10">
    <property type="entry name" value="Tetracycline Repressor, domain 2"/>
    <property type="match status" value="1"/>
</dbReference>
<gene>
    <name evidence="6" type="ORF">GCM10023321_67050</name>
</gene>
<dbReference type="PROSITE" id="PS50977">
    <property type="entry name" value="HTH_TETR_2"/>
    <property type="match status" value="1"/>
</dbReference>
<feature type="domain" description="HTH tetR-type" evidence="5">
    <location>
        <begin position="16"/>
        <end position="75"/>
    </location>
</feature>
<keyword evidence="3" id="KW-0804">Transcription</keyword>
<comment type="caution">
    <text evidence="6">The sequence shown here is derived from an EMBL/GenBank/DDBJ whole genome shotgun (WGS) entry which is preliminary data.</text>
</comment>
<evidence type="ECO:0000313" key="7">
    <source>
        <dbReference type="Proteomes" id="UP001428817"/>
    </source>
</evidence>